<dbReference type="InterPro" id="IPR036291">
    <property type="entry name" value="NAD(P)-bd_dom_sf"/>
</dbReference>
<keyword evidence="1" id="KW-0560">Oxidoreductase</keyword>
<protein>
    <submittedName>
        <fullName evidence="2">Retinol dehydrogenase 11</fullName>
    </submittedName>
</protein>
<dbReference type="GO" id="GO:0016491">
    <property type="term" value="F:oxidoreductase activity"/>
    <property type="evidence" value="ECO:0007669"/>
    <property type="project" value="UniProtKB-KW"/>
</dbReference>
<comment type="caution">
    <text evidence="2">The sequence shown here is derived from an EMBL/GenBank/DDBJ whole genome shotgun (WGS) entry which is preliminary data.</text>
</comment>
<dbReference type="OrthoDB" id="6374705at2759"/>
<dbReference type="PANTHER" id="PTHR43157:SF31">
    <property type="entry name" value="PHOSPHATIDYLINOSITOL-GLYCAN BIOSYNTHESIS CLASS F PROTEIN"/>
    <property type="match status" value="1"/>
</dbReference>
<dbReference type="PANTHER" id="PTHR43157">
    <property type="entry name" value="PHOSPHATIDYLINOSITOL-GLYCAN BIOSYNTHESIS CLASS F PROTEIN-RELATED"/>
    <property type="match status" value="1"/>
</dbReference>
<dbReference type="AlphaFoldDB" id="A0A5N5TJ09"/>
<dbReference type="Proteomes" id="UP000326759">
    <property type="component" value="Unassembled WGS sequence"/>
</dbReference>
<sequence length="119" mass="12820">MWTRVVDTIVTTTISTAVGHGTHSRGPVSEYIHILDNPERETNVLLRLGKLKRLRKVVVITGANSGIGKETARELAKRGAVVVLACRNKSAAQEAVKDIRTTTGDGDLYGSIMSSTMSN</sequence>
<proteinExistence type="predicted"/>
<dbReference type="EMBL" id="SEYY01001501">
    <property type="protein sequence ID" value="KAB7505270.1"/>
    <property type="molecule type" value="Genomic_DNA"/>
</dbReference>
<dbReference type="Gene3D" id="3.40.50.720">
    <property type="entry name" value="NAD(P)-binding Rossmann-like Domain"/>
    <property type="match status" value="1"/>
</dbReference>
<accession>A0A5N5TJ09</accession>
<organism evidence="2 3">
    <name type="scientific">Armadillidium nasatum</name>
    <dbReference type="NCBI Taxonomy" id="96803"/>
    <lineage>
        <taxon>Eukaryota</taxon>
        <taxon>Metazoa</taxon>
        <taxon>Ecdysozoa</taxon>
        <taxon>Arthropoda</taxon>
        <taxon>Crustacea</taxon>
        <taxon>Multicrustacea</taxon>
        <taxon>Malacostraca</taxon>
        <taxon>Eumalacostraca</taxon>
        <taxon>Peracarida</taxon>
        <taxon>Isopoda</taxon>
        <taxon>Oniscidea</taxon>
        <taxon>Crinocheta</taxon>
        <taxon>Armadillidiidae</taxon>
        <taxon>Armadillidium</taxon>
    </lineage>
</organism>
<evidence type="ECO:0000313" key="3">
    <source>
        <dbReference type="Proteomes" id="UP000326759"/>
    </source>
</evidence>
<gene>
    <name evidence="2" type="primary">RDH11</name>
    <name evidence="2" type="ORF">Anas_14568</name>
</gene>
<evidence type="ECO:0000256" key="1">
    <source>
        <dbReference type="ARBA" id="ARBA00023002"/>
    </source>
</evidence>
<reference evidence="2 3" key="1">
    <citation type="journal article" date="2019" name="PLoS Biol.">
        <title>Sex chromosomes control vertical transmission of feminizing Wolbachia symbionts in an isopod.</title>
        <authorList>
            <person name="Becking T."/>
            <person name="Chebbi M.A."/>
            <person name="Giraud I."/>
            <person name="Moumen B."/>
            <person name="Laverre T."/>
            <person name="Caubet Y."/>
            <person name="Peccoud J."/>
            <person name="Gilbert C."/>
            <person name="Cordaux R."/>
        </authorList>
    </citation>
    <scope>NUCLEOTIDE SEQUENCE [LARGE SCALE GENOMIC DNA]</scope>
    <source>
        <strain evidence="2">ANa2</strain>
        <tissue evidence="2">Whole body excluding digestive tract and cuticle</tissue>
    </source>
</reference>
<dbReference type="SUPFAM" id="SSF51735">
    <property type="entry name" value="NAD(P)-binding Rossmann-fold domains"/>
    <property type="match status" value="1"/>
</dbReference>
<dbReference type="InterPro" id="IPR002347">
    <property type="entry name" value="SDR_fam"/>
</dbReference>
<keyword evidence="3" id="KW-1185">Reference proteome</keyword>
<evidence type="ECO:0000313" key="2">
    <source>
        <dbReference type="EMBL" id="KAB7505270.1"/>
    </source>
</evidence>
<name>A0A5N5TJ09_9CRUS</name>
<dbReference type="Pfam" id="PF00106">
    <property type="entry name" value="adh_short"/>
    <property type="match status" value="1"/>
</dbReference>